<dbReference type="PROSITE" id="PS00130">
    <property type="entry name" value="U_DNA_GLYCOSYLASE"/>
    <property type="match status" value="1"/>
</dbReference>
<proteinExistence type="inferred from homology"/>
<dbReference type="AlphaFoldDB" id="A0A3B1DL18"/>
<dbReference type="CDD" id="cd10027">
    <property type="entry name" value="UDG-F1-like"/>
    <property type="match status" value="1"/>
</dbReference>
<dbReference type="SUPFAM" id="SSF52141">
    <property type="entry name" value="Uracil-DNA glycosylase-like"/>
    <property type="match status" value="1"/>
</dbReference>
<dbReference type="Pfam" id="PF03167">
    <property type="entry name" value="UDG"/>
    <property type="match status" value="1"/>
</dbReference>
<dbReference type="HAMAP" id="MF_00148">
    <property type="entry name" value="UDG"/>
    <property type="match status" value="1"/>
</dbReference>
<dbReference type="NCBIfam" id="NF003589">
    <property type="entry name" value="PRK05254.1-2"/>
    <property type="match status" value="1"/>
</dbReference>
<evidence type="ECO:0000256" key="1">
    <source>
        <dbReference type="ARBA" id="ARBA00001400"/>
    </source>
</evidence>
<dbReference type="InterPro" id="IPR002043">
    <property type="entry name" value="UDG_fam1"/>
</dbReference>
<evidence type="ECO:0000259" key="12">
    <source>
        <dbReference type="SMART" id="SM00986"/>
    </source>
</evidence>
<evidence type="ECO:0000256" key="5">
    <source>
        <dbReference type="ARBA" id="ARBA00018429"/>
    </source>
</evidence>
<dbReference type="GO" id="GO:0097510">
    <property type="term" value="P:base-excision repair, AP site formation via deaminated base removal"/>
    <property type="evidence" value="ECO:0007669"/>
    <property type="project" value="TreeGrafter"/>
</dbReference>
<dbReference type="GO" id="GO:0004844">
    <property type="term" value="F:uracil DNA N-glycosylase activity"/>
    <property type="evidence" value="ECO:0007669"/>
    <property type="project" value="UniProtKB-UniRule"/>
</dbReference>
<dbReference type="InterPro" id="IPR036895">
    <property type="entry name" value="Uracil-DNA_glycosylase-like_sf"/>
</dbReference>
<evidence type="ECO:0000256" key="4">
    <source>
        <dbReference type="ARBA" id="ARBA00012030"/>
    </source>
</evidence>
<accession>A0A3B1DL18</accession>
<comment type="subcellular location">
    <subcellularLocation>
        <location evidence="9">Cytoplasm</location>
    </subcellularLocation>
</comment>
<evidence type="ECO:0000256" key="9">
    <source>
        <dbReference type="HAMAP-Rule" id="MF_00148"/>
    </source>
</evidence>
<dbReference type="NCBIfam" id="NF003592">
    <property type="entry name" value="PRK05254.1-5"/>
    <property type="match status" value="1"/>
</dbReference>
<evidence type="ECO:0000256" key="7">
    <source>
        <dbReference type="ARBA" id="ARBA00022801"/>
    </source>
</evidence>
<keyword evidence="9" id="KW-0963">Cytoplasm</keyword>
<comment type="similarity">
    <text evidence="3 9 11">Belongs to the uracil-DNA glycosylase (UDG) superfamily. UNG family.</text>
</comment>
<protein>
    <recommendedName>
        <fullName evidence="5 9">Uracil-DNA glycosylase</fullName>
        <shortName evidence="9">UDG</shortName>
        <ecNumber evidence="4 9">3.2.2.27</ecNumber>
    </recommendedName>
</protein>
<evidence type="ECO:0000256" key="2">
    <source>
        <dbReference type="ARBA" id="ARBA00002631"/>
    </source>
</evidence>
<feature type="active site" description="Proton acceptor" evidence="9 10">
    <location>
        <position position="63"/>
    </location>
</feature>
<comment type="catalytic activity">
    <reaction evidence="1 9 11">
        <text>Hydrolyzes single-stranded DNA or mismatched double-stranded DNA and polynucleotides, releasing free uracil.</text>
        <dbReference type="EC" id="3.2.2.27"/>
    </reaction>
</comment>
<dbReference type="InterPro" id="IPR005122">
    <property type="entry name" value="Uracil-DNA_glycosylase-like"/>
</dbReference>
<sequence length="225" mass="25941">MNSNTLWSDFLSEEKKKKYFVNLLKTITNIKRNTVVFPIKEHIFNAFRLTPLSIVKVVILGQDPYYRFGQADGLSFSVPRGCILPPSLKNIFYELKNNFLISHKNMSGCLKPWAKQGVLLLNSILTVSEGSPGSHKGIGWEIFTDQVIRIVSDICSGVIFILWGSFSLRKYNLIDRKKHFILRSSHPSPLSSHRGFFGCRHFLKTNILLKNQKKQPIDWFNKMEH</sequence>
<gene>
    <name evidence="9 13" type="primary">ung</name>
    <name evidence="13" type="ORF">BUCINSTRO3249_0125</name>
</gene>
<dbReference type="RefSeq" id="WP_420021824.1">
    <property type="nucleotide sequence ID" value="NZ_LR025085.1"/>
</dbReference>
<dbReference type="Gene3D" id="3.40.470.10">
    <property type="entry name" value="Uracil-DNA glycosylase-like domain"/>
    <property type="match status" value="1"/>
</dbReference>
<evidence type="ECO:0000256" key="6">
    <source>
        <dbReference type="ARBA" id="ARBA00022763"/>
    </source>
</evidence>
<keyword evidence="7 9" id="KW-0378">Hydrolase</keyword>
<dbReference type="SMART" id="SM00986">
    <property type="entry name" value="UDG"/>
    <property type="match status" value="1"/>
</dbReference>
<keyword evidence="8 9" id="KW-0234">DNA repair</keyword>
<dbReference type="NCBIfam" id="TIGR00628">
    <property type="entry name" value="ung"/>
    <property type="match status" value="1"/>
</dbReference>
<dbReference type="SMART" id="SM00987">
    <property type="entry name" value="UreE_C"/>
    <property type="match status" value="1"/>
</dbReference>
<dbReference type="EC" id="3.2.2.27" evidence="4 9"/>
<dbReference type="STRING" id="1921549.GCA_900128825_00125"/>
<reference evidence="14" key="1">
    <citation type="submission" date="2018-09" db="EMBL/GenBank/DDBJ databases">
        <authorList>
            <person name="Manzano-Marin A."/>
            <person name="Manzano-Marin A."/>
        </authorList>
    </citation>
    <scope>NUCLEOTIDE SEQUENCE [LARGE SCALE GENOMIC DNA]</scope>
    <source>
        <strain evidence="14">BuCistrobi</strain>
    </source>
</reference>
<dbReference type="PANTHER" id="PTHR11264:SF0">
    <property type="entry name" value="URACIL-DNA GLYCOSYLASE"/>
    <property type="match status" value="1"/>
</dbReference>
<evidence type="ECO:0000256" key="3">
    <source>
        <dbReference type="ARBA" id="ARBA00008184"/>
    </source>
</evidence>
<dbReference type="EMBL" id="LR025085">
    <property type="protein sequence ID" value="VAX76411.1"/>
    <property type="molecule type" value="Genomic_DNA"/>
</dbReference>
<keyword evidence="13" id="KW-0326">Glycosidase</keyword>
<dbReference type="PANTHER" id="PTHR11264">
    <property type="entry name" value="URACIL-DNA GLYCOSYLASE"/>
    <property type="match status" value="1"/>
</dbReference>
<evidence type="ECO:0000256" key="10">
    <source>
        <dbReference type="PROSITE-ProRule" id="PRU10072"/>
    </source>
</evidence>
<dbReference type="Proteomes" id="UP000271849">
    <property type="component" value="Chromosome"/>
</dbReference>
<feature type="domain" description="Uracil-DNA glycosylase-like" evidence="12">
    <location>
        <begin position="48"/>
        <end position="209"/>
    </location>
</feature>
<evidence type="ECO:0000256" key="11">
    <source>
        <dbReference type="RuleBase" id="RU003780"/>
    </source>
</evidence>
<comment type="function">
    <text evidence="2 9 11">Excises uracil residues from the DNA which can arise as a result of misincorporation of dUMP residues by DNA polymerase or due to deamination of cytosine.</text>
</comment>
<evidence type="ECO:0000313" key="14">
    <source>
        <dbReference type="Proteomes" id="UP000271849"/>
    </source>
</evidence>
<evidence type="ECO:0000313" key="13">
    <source>
        <dbReference type="EMBL" id="VAX76411.1"/>
    </source>
</evidence>
<dbReference type="NCBIfam" id="NF003588">
    <property type="entry name" value="PRK05254.1-1"/>
    <property type="match status" value="1"/>
</dbReference>
<organism evidence="13 14">
    <name type="scientific">Buchnera aphidicola</name>
    <name type="common">Cinara strobi</name>
    <dbReference type="NCBI Taxonomy" id="1921549"/>
    <lineage>
        <taxon>Bacteria</taxon>
        <taxon>Pseudomonadati</taxon>
        <taxon>Pseudomonadota</taxon>
        <taxon>Gammaproteobacteria</taxon>
        <taxon>Enterobacterales</taxon>
        <taxon>Erwiniaceae</taxon>
        <taxon>Buchnera</taxon>
    </lineage>
</organism>
<name>A0A3B1DL18_9GAMM</name>
<keyword evidence="6 9" id="KW-0227">DNA damage</keyword>
<dbReference type="GO" id="GO:0005737">
    <property type="term" value="C:cytoplasm"/>
    <property type="evidence" value="ECO:0007669"/>
    <property type="project" value="UniProtKB-SubCell"/>
</dbReference>
<evidence type="ECO:0000256" key="8">
    <source>
        <dbReference type="ARBA" id="ARBA00023204"/>
    </source>
</evidence>
<dbReference type="InterPro" id="IPR018085">
    <property type="entry name" value="Ura-DNA_Glyclase_AS"/>
</dbReference>